<comment type="subcellular location">
    <subcellularLocation>
        <location evidence="1 8">Cell membrane</location>
        <topology evidence="1 8">Multi-pass membrane protein</topology>
    </subcellularLocation>
</comment>
<evidence type="ECO:0000256" key="2">
    <source>
        <dbReference type="ARBA" id="ARBA00022475"/>
    </source>
</evidence>
<feature type="transmembrane region" description="Helical" evidence="8">
    <location>
        <begin position="265"/>
        <end position="285"/>
    </location>
</feature>
<evidence type="ECO:0000256" key="8">
    <source>
        <dbReference type="HAMAP-Rule" id="MF_02078"/>
    </source>
</evidence>
<dbReference type="GO" id="GO:0005886">
    <property type="term" value="C:plasma membrane"/>
    <property type="evidence" value="ECO:0007669"/>
    <property type="project" value="UniProtKB-SubCell"/>
</dbReference>
<keyword evidence="4 8" id="KW-0133">Cell shape</keyword>
<feature type="transmembrane region" description="Helical" evidence="8">
    <location>
        <begin position="404"/>
        <end position="421"/>
    </location>
</feature>
<feature type="transmembrane region" description="Helical" evidence="8">
    <location>
        <begin position="466"/>
        <end position="488"/>
    </location>
</feature>
<gene>
    <name evidence="10" type="primary">mviN</name>
    <name evidence="8" type="synonym">murJ</name>
    <name evidence="10" type="ORF">CJ192_00150</name>
</gene>
<dbReference type="CDD" id="cd13123">
    <property type="entry name" value="MATE_MurJ_like"/>
    <property type="match status" value="1"/>
</dbReference>
<dbReference type="GO" id="GO:0034204">
    <property type="term" value="P:lipid translocation"/>
    <property type="evidence" value="ECO:0007669"/>
    <property type="project" value="TreeGrafter"/>
</dbReference>
<dbReference type="PANTHER" id="PTHR47019:SF1">
    <property type="entry name" value="LIPID II FLIPPASE MURJ"/>
    <property type="match status" value="1"/>
</dbReference>
<accession>A0A2N6UJY1</accession>
<sequence length="509" mass="56053">MGQTAFMLMLVTILSKVFGFLRESVMAYYYGAGDIVAIYAVANTLPVVIANFVASGIIYGFIPIYTKAKNEEGLEAAEDFTSNIFNILMVFSMGAVIFGFIFAGAFCKLFSPDLKGELLQTAIVFTRIIMFAIFAYLYSAVFRGYLNLKGNFFVPAVTGLIMNVIIIFFTVISGTLKNPYLLAIGCLLGNVLQYIMFPKANRDHGYRHSNKIDIHNKYIKALIMISIPVIVSSAAGEISLTVDNSMASYFFGNASISYLRYSKTLLSLITGVITVSVTTSIFPTISHLGQSGDFENMKKHLNSAIVSTMLLVIPATIGMMALAVPIIKLVYQRGAFDNKSVIVTASMLIAYAPFVIFQSFSDVIDKGFYAVGDSKSPVIIVVIQQIINVIFNFILINFFGIEGLALSTTISAGAGAILMLMKFRKNFGRINFKSSLKSLIKITLLSMIMGLIALSLYSKLCVNMSYLPSLFISIIVAGLFYIVTIILARIPEVMKMVNHLYHKIIKKRK</sequence>
<dbReference type="AlphaFoldDB" id="A0A2N6UJY1"/>
<evidence type="ECO:0000313" key="10">
    <source>
        <dbReference type="EMBL" id="PMC82181.1"/>
    </source>
</evidence>
<comment type="caution">
    <text evidence="10">The sequence shown here is derived from an EMBL/GenBank/DDBJ whole genome shotgun (WGS) entry which is preliminary data.</text>
</comment>
<dbReference type="Proteomes" id="UP000235658">
    <property type="component" value="Unassembled WGS sequence"/>
</dbReference>
<dbReference type="HAMAP" id="MF_02078">
    <property type="entry name" value="MurJ_MviN"/>
    <property type="match status" value="1"/>
</dbReference>
<evidence type="ECO:0000256" key="6">
    <source>
        <dbReference type="ARBA" id="ARBA00022989"/>
    </source>
</evidence>
<keyword evidence="2 8" id="KW-1003">Cell membrane</keyword>
<dbReference type="PANTHER" id="PTHR47019">
    <property type="entry name" value="LIPID II FLIPPASE MURJ"/>
    <property type="match status" value="1"/>
</dbReference>
<dbReference type="PIRSF" id="PIRSF002869">
    <property type="entry name" value="MviN"/>
    <property type="match status" value="1"/>
</dbReference>
<dbReference type="EMBL" id="PNHP01000001">
    <property type="protein sequence ID" value="PMC82181.1"/>
    <property type="molecule type" value="Genomic_DNA"/>
</dbReference>
<feature type="transmembrane region" description="Helical" evidence="8">
    <location>
        <begin position="442"/>
        <end position="460"/>
    </location>
</feature>
<dbReference type="GO" id="GO:0071555">
    <property type="term" value="P:cell wall organization"/>
    <property type="evidence" value="ECO:0007669"/>
    <property type="project" value="UniProtKB-UniRule"/>
</dbReference>
<comment type="function">
    <text evidence="8 9">Involved in peptidoglycan biosynthesis. Transports lipid-linked peptidoglycan precursors from the inner to the outer leaflet of the cytoplasmic membrane.</text>
</comment>
<keyword evidence="8 9" id="KW-0813">Transport</keyword>
<dbReference type="GO" id="GO:0015648">
    <property type="term" value="F:lipid-linked peptidoglycan transporter activity"/>
    <property type="evidence" value="ECO:0007669"/>
    <property type="project" value="UniProtKB-UniRule"/>
</dbReference>
<dbReference type="InterPro" id="IPR051050">
    <property type="entry name" value="Lipid_II_flippase_MurJ/MviN"/>
</dbReference>
<dbReference type="GO" id="GO:0008360">
    <property type="term" value="P:regulation of cell shape"/>
    <property type="evidence" value="ECO:0007669"/>
    <property type="project" value="UniProtKB-UniRule"/>
</dbReference>
<organism evidence="10 11">
    <name type="scientific">Anaerococcus hydrogenalis</name>
    <dbReference type="NCBI Taxonomy" id="33029"/>
    <lineage>
        <taxon>Bacteria</taxon>
        <taxon>Bacillati</taxon>
        <taxon>Bacillota</taxon>
        <taxon>Tissierellia</taxon>
        <taxon>Tissierellales</taxon>
        <taxon>Peptoniphilaceae</taxon>
        <taxon>Anaerococcus</taxon>
    </lineage>
</organism>
<feature type="transmembrane region" description="Helical" evidence="8">
    <location>
        <begin position="180"/>
        <end position="197"/>
    </location>
</feature>
<dbReference type="RefSeq" id="WP_102197303.1">
    <property type="nucleotide sequence ID" value="NZ_PNHP01000001.1"/>
</dbReference>
<keyword evidence="7 8" id="KW-0472">Membrane</keyword>
<evidence type="ECO:0000256" key="5">
    <source>
        <dbReference type="ARBA" id="ARBA00022984"/>
    </source>
</evidence>
<keyword evidence="6 8" id="KW-1133">Transmembrane helix</keyword>
<evidence type="ECO:0000256" key="9">
    <source>
        <dbReference type="PIRNR" id="PIRNR002869"/>
    </source>
</evidence>
<evidence type="ECO:0000256" key="1">
    <source>
        <dbReference type="ARBA" id="ARBA00004651"/>
    </source>
</evidence>
<dbReference type="GO" id="GO:0009252">
    <property type="term" value="P:peptidoglycan biosynthetic process"/>
    <property type="evidence" value="ECO:0007669"/>
    <property type="project" value="UniProtKB-UniRule"/>
</dbReference>
<dbReference type="NCBIfam" id="TIGR01695">
    <property type="entry name" value="murJ_mviN"/>
    <property type="match status" value="1"/>
</dbReference>
<evidence type="ECO:0000256" key="4">
    <source>
        <dbReference type="ARBA" id="ARBA00022960"/>
    </source>
</evidence>
<dbReference type="InterPro" id="IPR004268">
    <property type="entry name" value="MurJ"/>
</dbReference>
<dbReference type="Pfam" id="PF03023">
    <property type="entry name" value="MurJ"/>
    <property type="match status" value="1"/>
</dbReference>
<feature type="transmembrane region" description="Helical" evidence="8">
    <location>
        <begin position="152"/>
        <end position="174"/>
    </location>
</feature>
<dbReference type="UniPathway" id="UPA00219"/>
<feature type="transmembrane region" description="Helical" evidence="8">
    <location>
        <begin position="118"/>
        <end position="140"/>
    </location>
</feature>
<feature type="transmembrane region" description="Helical" evidence="8">
    <location>
        <begin position="378"/>
        <end position="398"/>
    </location>
</feature>
<keyword evidence="3 8" id="KW-0812">Transmembrane</keyword>
<proteinExistence type="inferred from homology"/>
<feature type="transmembrane region" description="Helical" evidence="8">
    <location>
        <begin position="218"/>
        <end position="236"/>
    </location>
</feature>
<evidence type="ECO:0000313" key="11">
    <source>
        <dbReference type="Proteomes" id="UP000235658"/>
    </source>
</evidence>
<evidence type="ECO:0000256" key="3">
    <source>
        <dbReference type="ARBA" id="ARBA00022692"/>
    </source>
</evidence>
<name>A0A2N6UJY1_9FIRM</name>
<comment type="similarity">
    <text evidence="8 9">Belongs to the MurJ/MviN family.</text>
</comment>
<reference evidence="10 11" key="1">
    <citation type="submission" date="2017-09" db="EMBL/GenBank/DDBJ databases">
        <title>Bacterial strain isolated from the female urinary microbiota.</title>
        <authorList>
            <person name="Thomas-White K."/>
            <person name="Kumar N."/>
            <person name="Forster S."/>
            <person name="Putonti C."/>
            <person name="Lawley T."/>
            <person name="Wolfe A.J."/>
        </authorList>
    </citation>
    <scope>NUCLEOTIDE SEQUENCE [LARGE SCALE GENOMIC DNA]</scope>
    <source>
        <strain evidence="10 11">UMB0204</strain>
    </source>
</reference>
<feature type="transmembrane region" description="Helical" evidence="8">
    <location>
        <begin position="83"/>
        <end position="106"/>
    </location>
</feature>
<feature type="transmembrane region" description="Helical" evidence="8">
    <location>
        <begin position="305"/>
        <end position="327"/>
    </location>
</feature>
<protein>
    <recommendedName>
        <fullName evidence="8">Probable lipid II flippase MurJ</fullName>
    </recommendedName>
</protein>
<dbReference type="GeneID" id="84577587"/>
<feature type="transmembrane region" description="Helical" evidence="8">
    <location>
        <begin position="339"/>
        <end position="357"/>
    </location>
</feature>
<feature type="transmembrane region" description="Helical" evidence="8">
    <location>
        <begin position="35"/>
        <end position="62"/>
    </location>
</feature>
<comment type="pathway">
    <text evidence="8">Cell wall biogenesis; peptidoglycan biosynthesis.</text>
</comment>
<keyword evidence="5 8" id="KW-0573">Peptidoglycan synthesis</keyword>
<keyword evidence="8 9" id="KW-0961">Cell wall biogenesis/degradation</keyword>
<dbReference type="PRINTS" id="PR01806">
    <property type="entry name" value="VIRFACTRMVIN"/>
</dbReference>
<evidence type="ECO:0000256" key="7">
    <source>
        <dbReference type="ARBA" id="ARBA00023136"/>
    </source>
</evidence>